<feature type="domain" description="Protein export membrane protein SecD/SecF C-terminal" evidence="10">
    <location>
        <begin position="115"/>
        <end position="306"/>
    </location>
</feature>
<evidence type="ECO:0000256" key="3">
    <source>
        <dbReference type="ARBA" id="ARBA00022475"/>
    </source>
</evidence>
<keyword evidence="5 9" id="KW-0653">Protein transport</keyword>
<keyword evidence="2 9" id="KW-0813">Transport</keyword>
<protein>
    <recommendedName>
        <fullName evidence="9">Protein-export membrane protein SecF</fullName>
    </recommendedName>
</protein>
<dbReference type="PANTHER" id="PTHR30081">
    <property type="entry name" value="PROTEIN-EXPORT MEMBRANE PROTEIN SEC"/>
    <property type="match status" value="1"/>
</dbReference>
<dbReference type="GO" id="GO:0065002">
    <property type="term" value="P:intracellular protein transmembrane transport"/>
    <property type="evidence" value="ECO:0007669"/>
    <property type="project" value="UniProtKB-UniRule"/>
</dbReference>
<evidence type="ECO:0000256" key="6">
    <source>
        <dbReference type="ARBA" id="ARBA00022989"/>
    </source>
</evidence>
<dbReference type="PANTHER" id="PTHR30081:SF8">
    <property type="entry name" value="PROTEIN TRANSLOCASE SUBUNIT SECF"/>
    <property type="match status" value="1"/>
</dbReference>
<dbReference type="Pfam" id="PF02355">
    <property type="entry name" value="SecD_SecF_C"/>
    <property type="match status" value="1"/>
</dbReference>
<comment type="subcellular location">
    <subcellularLocation>
        <location evidence="1 9">Cell membrane</location>
        <topology evidence="1 9">Multi-pass membrane protein</topology>
    </subcellularLocation>
</comment>
<dbReference type="InterPro" id="IPR022813">
    <property type="entry name" value="SecD/SecF_arch_bac"/>
</dbReference>
<gene>
    <name evidence="9 11" type="primary">secF</name>
    <name evidence="11" type="ORF">FYJ63_09380</name>
</gene>
<dbReference type="EMBL" id="VUMY01000019">
    <property type="protein sequence ID" value="MST50428.1"/>
    <property type="molecule type" value="Genomic_DNA"/>
</dbReference>
<evidence type="ECO:0000259" key="10">
    <source>
        <dbReference type="Pfam" id="PF02355"/>
    </source>
</evidence>
<evidence type="ECO:0000256" key="5">
    <source>
        <dbReference type="ARBA" id="ARBA00022927"/>
    </source>
</evidence>
<dbReference type="GO" id="GO:0006605">
    <property type="term" value="P:protein targeting"/>
    <property type="evidence" value="ECO:0007669"/>
    <property type="project" value="UniProtKB-UniRule"/>
</dbReference>
<dbReference type="GO" id="GO:0015450">
    <property type="term" value="F:protein-transporting ATPase activity"/>
    <property type="evidence" value="ECO:0007669"/>
    <property type="project" value="InterPro"/>
</dbReference>
<keyword evidence="4 9" id="KW-0812">Transmembrane</keyword>
<evidence type="ECO:0000313" key="11">
    <source>
        <dbReference type="EMBL" id="MST50428.1"/>
    </source>
</evidence>
<dbReference type="InterPro" id="IPR048634">
    <property type="entry name" value="SecD_SecF_C"/>
</dbReference>
<dbReference type="SUPFAM" id="SSF82866">
    <property type="entry name" value="Multidrug efflux transporter AcrB transmembrane domain"/>
    <property type="match status" value="1"/>
</dbReference>
<evidence type="ECO:0000256" key="2">
    <source>
        <dbReference type="ARBA" id="ARBA00022448"/>
    </source>
</evidence>
<feature type="transmembrane region" description="Helical" evidence="9">
    <location>
        <begin position="26"/>
        <end position="47"/>
    </location>
</feature>
<feature type="transmembrane region" description="Helical" evidence="9">
    <location>
        <begin position="195"/>
        <end position="216"/>
    </location>
</feature>
<organism evidence="11 12">
    <name type="scientific">Mobiluncus porci</name>
    <dbReference type="NCBI Taxonomy" id="2652278"/>
    <lineage>
        <taxon>Bacteria</taxon>
        <taxon>Bacillati</taxon>
        <taxon>Actinomycetota</taxon>
        <taxon>Actinomycetes</taxon>
        <taxon>Actinomycetales</taxon>
        <taxon>Actinomycetaceae</taxon>
        <taxon>Mobiluncus</taxon>
    </lineage>
</organism>
<feature type="transmembrane region" description="Helical" evidence="9">
    <location>
        <begin position="143"/>
        <end position="162"/>
    </location>
</feature>
<keyword evidence="6 9" id="KW-1133">Transmembrane helix</keyword>
<proteinExistence type="inferred from homology"/>
<dbReference type="Pfam" id="PF07549">
    <property type="entry name" value="Sec_GG"/>
    <property type="match status" value="1"/>
</dbReference>
<keyword evidence="8 9" id="KW-0472">Membrane</keyword>
<evidence type="ECO:0000313" key="12">
    <source>
        <dbReference type="Proteomes" id="UP000442535"/>
    </source>
</evidence>
<dbReference type="NCBIfam" id="TIGR00966">
    <property type="entry name" value="transloc_SecF"/>
    <property type="match status" value="1"/>
</dbReference>
<evidence type="ECO:0000256" key="8">
    <source>
        <dbReference type="ARBA" id="ARBA00023136"/>
    </source>
</evidence>
<reference evidence="11 12" key="1">
    <citation type="submission" date="2019-08" db="EMBL/GenBank/DDBJ databases">
        <title>In-depth cultivation of the pig gut microbiome towards novel bacterial diversity and tailored functional studies.</title>
        <authorList>
            <person name="Wylensek D."/>
            <person name="Hitch T.C.A."/>
            <person name="Clavel T."/>
        </authorList>
    </citation>
    <scope>NUCLEOTIDE SEQUENCE [LARGE SCALE GENOMIC DNA]</scope>
    <source>
        <strain evidence="11 12">RF-GAM-744-WT-7</strain>
    </source>
</reference>
<keyword evidence="12" id="KW-1185">Reference proteome</keyword>
<evidence type="ECO:0000256" key="7">
    <source>
        <dbReference type="ARBA" id="ARBA00023010"/>
    </source>
</evidence>
<feature type="transmembrane region" description="Helical" evidence="9">
    <location>
        <begin position="250"/>
        <end position="271"/>
    </location>
</feature>
<dbReference type="AlphaFoldDB" id="A0A7K0K4S7"/>
<evidence type="ECO:0000256" key="4">
    <source>
        <dbReference type="ARBA" id="ARBA00022692"/>
    </source>
</evidence>
<evidence type="ECO:0000256" key="9">
    <source>
        <dbReference type="HAMAP-Rule" id="MF_01464"/>
    </source>
</evidence>
<sequence>MMSYAQWGNALYSGKKSYQIIKNRRIFIGIGLTFIAISLIGLAIFGINPSIDFKGGTDFTVTNTATNPPQQPAYDALKAAGVTENPKVFQMGTNGLRVQTSQLPIETETIIQGELAKAYKVDVKNVSKGSIGPSWGASVSRQAAIGLAVFMGLIALLLMSYFRTWTMAAAALIALMHDLLITVGVFAFTQVEVTPATIIGLLTILGYSLYDTVVVFDKIRENTKDMLNQSRSKYDELANLSINQTMVRSINTSITAILPVSAILFLGSLLLGASTLRDISMPLFIGMIVGTFSSIFIATPLLTIIRDHSKVIQDHNKKVDTARAKALEDGTAKLNEDGTVALPTAASVAAPIVPGHHLGQTAQPKRKKNKK</sequence>
<comment type="function">
    <text evidence="9">Part of the Sec protein translocase complex. Interacts with the SecYEG preprotein conducting channel. SecDF uses the proton motive force (PMF) to complete protein translocation after the ATP-dependent function of SecA.</text>
</comment>
<dbReference type="InterPro" id="IPR022645">
    <property type="entry name" value="SecD/SecF_bac"/>
</dbReference>
<name>A0A7K0K4S7_9ACTO</name>
<feature type="transmembrane region" description="Helical" evidence="9">
    <location>
        <begin position="169"/>
        <end position="189"/>
    </location>
</feature>
<comment type="caution">
    <text evidence="11">The sequence shown here is derived from an EMBL/GenBank/DDBJ whole genome shotgun (WGS) entry which is preliminary data.</text>
</comment>
<dbReference type="Proteomes" id="UP000442535">
    <property type="component" value="Unassembled WGS sequence"/>
</dbReference>
<dbReference type="PRINTS" id="PR01755">
    <property type="entry name" value="SECFTRNLCASE"/>
</dbReference>
<comment type="similarity">
    <text evidence="9">Belongs to the SecD/SecF family. SecF subfamily.</text>
</comment>
<dbReference type="InterPro" id="IPR005665">
    <property type="entry name" value="SecF_bac"/>
</dbReference>
<keyword evidence="3 9" id="KW-1003">Cell membrane</keyword>
<dbReference type="GO" id="GO:0005886">
    <property type="term" value="C:plasma membrane"/>
    <property type="evidence" value="ECO:0007669"/>
    <property type="project" value="UniProtKB-SubCell"/>
</dbReference>
<dbReference type="InterPro" id="IPR022646">
    <property type="entry name" value="SecD/SecF_CS"/>
</dbReference>
<dbReference type="HAMAP" id="MF_01464_B">
    <property type="entry name" value="SecF_B"/>
    <property type="match status" value="1"/>
</dbReference>
<dbReference type="RefSeq" id="WP_154546087.1">
    <property type="nucleotide sequence ID" value="NZ_VUMY01000019.1"/>
</dbReference>
<evidence type="ECO:0000256" key="1">
    <source>
        <dbReference type="ARBA" id="ARBA00004651"/>
    </source>
</evidence>
<dbReference type="Gene3D" id="1.20.1640.10">
    <property type="entry name" value="Multidrug efflux transporter AcrB transmembrane domain"/>
    <property type="match status" value="1"/>
</dbReference>
<dbReference type="GO" id="GO:0043952">
    <property type="term" value="P:protein transport by the Sec complex"/>
    <property type="evidence" value="ECO:0007669"/>
    <property type="project" value="UniProtKB-UniRule"/>
</dbReference>
<accession>A0A7K0K4S7</accession>
<comment type="subunit">
    <text evidence="9">Forms a complex with SecD. Part of the essential Sec protein translocation apparatus which comprises SecA, SecYEG and auxiliary proteins SecDF. Other proteins may also be involved.</text>
</comment>
<feature type="transmembrane region" description="Helical" evidence="9">
    <location>
        <begin position="283"/>
        <end position="305"/>
    </location>
</feature>
<keyword evidence="7 9" id="KW-0811">Translocation</keyword>